<keyword evidence="2" id="KW-1185">Reference proteome</keyword>
<proteinExistence type="predicted"/>
<name>A0ACC7NUC2_9BACL</name>
<evidence type="ECO:0000313" key="2">
    <source>
        <dbReference type="Proteomes" id="UP001631969"/>
    </source>
</evidence>
<protein>
    <submittedName>
        <fullName evidence="1">Gfo/Idh/MocA family protein</fullName>
    </submittedName>
</protein>
<sequence length="336" mass="36421">MTIQVAMLSYWHVHAEDYARQVQARPECRIAAVWDELPERGRAQAEKLGVPFYEDLEALLANPDIDAVVVDAPSSMHEEVLTAAAKAGKHIFTEKVLAITTEAADRIIQAVEESGKSFMISLPRLTHAANLQVKDIIDAGLLGDITYLRVRLAHDGGLPNQKSAEGWLPPHFYNKEQCGGGALIDLGCHPMYLAHYYLGMPEAVSAQFGFVTGREVEDNAVVTLRYPDGALAVVEAGFASRLSPFTLEVCGTEGCLMLDDFQFRFRSAKLGLGAQEGWVSPAKLPPAPPRPVDQWIDHMVNGTPTTISIGQGRALTQLMEAANLSAATGKTVSIGE</sequence>
<accession>A0ACC7NUC2</accession>
<gene>
    <name evidence="1" type="ORF">ACI1P1_08145</name>
</gene>
<evidence type="ECO:0000313" key="1">
    <source>
        <dbReference type="EMBL" id="MFM9328253.1"/>
    </source>
</evidence>
<reference evidence="1" key="1">
    <citation type="submission" date="2024-12" db="EMBL/GenBank/DDBJ databases">
        <authorList>
            <person name="Wu N."/>
        </authorList>
    </citation>
    <scope>NUCLEOTIDE SEQUENCE</scope>
    <source>
        <strain evidence="1">P15</strain>
    </source>
</reference>
<dbReference type="EMBL" id="JBJURJ010000004">
    <property type="protein sequence ID" value="MFM9328253.1"/>
    <property type="molecule type" value="Genomic_DNA"/>
</dbReference>
<comment type="caution">
    <text evidence="1">The sequence shown here is derived from an EMBL/GenBank/DDBJ whole genome shotgun (WGS) entry which is preliminary data.</text>
</comment>
<organism evidence="1 2">
    <name type="scientific">Paenibacillus mesotrionivorans</name>
    <dbReference type="NCBI Taxonomy" id="3160968"/>
    <lineage>
        <taxon>Bacteria</taxon>
        <taxon>Bacillati</taxon>
        <taxon>Bacillota</taxon>
        <taxon>Bacilli</taxon>
        <taxon>Bacillales</taxon>
        <taxon>Paenibacillaceae</taxon>
        <taxon>Paenibacillus</taxon>
    </lineage>
</organism>
<dbReference type="Proteomes" id="UP001631969">
    <property type="component" value="Unassembled WGS sequence"/>
</dbReference>